<dbReference type="PANTHER" id="PTHR14091">
    <property type="entry name" value="PERIODIC TRYPTOPHAN PROTEIN 1"/>
    <property type="match status" value="1"/>
</dbReference>
<feature type="repeat" description="WD" evidence="4">
    <location>
        <begin position="278"/>
        <end position="313"/>
    </location>
</feature>
<dbReference type="PROSITE" id="PS50294">
    <property type="entry name" value="WD_REPEATS_REGION"/>
    <property type="match status" value="3"/>
</dbReference>
<feature type="region of interest" description="Disordered" evidence="5">
    <location>
        <begin position="486"/>
        <end position="526"/>
    </location>
</feature>
<dbReference type="InterPro" id="IPR036322">
    <property type="entry name" value="WD40_repeat_dom_sf"/>
</dbReference>
<dbReference type="InterPro" id="IPR001680">
    <property type="entry name" value="WD40_rpt"/>
</dbReference>
<dbReference type="PRINTS" id="PR00320">
    <property type="entry name" value="GPROTEINBRPT"/>
</dbReference>
<dbReference type="InterPro" id="IPR015943">
    <property type="entry name" value="WD40/YVTN_repeat-like_dom_sf"/>
</dbReference>
<dbReference type="STRING" id="448386.A0A2V3J302"/>
<dbReference type="EMBL" id="NBIV01000020">
    <property type="protein sequence ID" value="PXF47770.1"/>
    <property type="molecule type" value="Genomic_DNA"/>
</dbReference>
<proteinExistence type="predicted"/>
<sequence>MLADLAWIPRGVAKTKLPEDVDGNEDMDVSGNSDQEDDNDMLADTNRDEDESEAVDVSEVLANDLDNLSFYKKGERDPHLSSGPKANKIFDEEELEDLTIQSTDAVVISVHSGEDVSLLMTHVFDDNPDESDDESNSYVPHTYIHHDIVLPTLPLCAAHTSLQVNDDVVNLVAVGMFTPGIEVWDIDQVNNLEPVASLGGYGASSVVKDALAAANKVRAGGSRKRKKKPQLKLRDGSHTDAVMSLSWNSTQREYLASGSADHTVKVWDIESAHCASTFSHHDGKVQAVAFHPSEAELLLTGSFDKTVQVLDVRDPGKKGKWSVNADVETCAWGHGQLSNVVITTTEDGYVSVFDSRMAGKDASPLSRWQAHKGAVSSCAVSRDIPGLMVTGSVDKQIKVWDISRVGSEEVESIYQRPSKAGAVFALSLCPLPDSETNASPFVIAYGGSKGSLGVIDLAVESEAVRERFMYHCGAAAAKVIKKRSERRAFVTDRAQSKRSKQIRNGGQKDPDSEPENSSDNSRTDDD</sequence>
<dbReference type="GO" id="GO:0005634">
    <property type="term" value="C:nucleus"/>
    <property type="evidence" value="ECO:0007669"/>
    <property type="project" value="TreeGrafter"/>
</dbReference>
<feature type="repeat" description="WD" evidence="4">
    <location>
        <begin position="368"/>
        <end position="403"/>
    </location>
</feature>
<evidence type="ECO:0000256" key="2">
    <source>
        <dbReference type="ARBA" id="ARBA00022574"/>
    </source>
</evidence>
<evidence type="ECO:0000256" key="1">
    <source>
        <dbReference type="ARBA" id="ARBA00022553"/>
    </source>
</evidence>
<keyword evidence="1" id="KW-0597">Phosphoprotein</keyword>
<dbReference type="AlphaFoldDB" id="A0A2V3J302"/>
<dbReference type="InterPro" id="IPR019775">
    <property type="entry name" value="WD40_repeat_CS"/>
</dbReference>
<evidence type="ECO:0000256" key="5">
    <source>
        <dbReference type="SAM" id="MobiDB-lite"/>
    </source>
</evidence>
<dbReference type="InterPro" id="IPR020472">
    <property type="entry name" value="WD40_PAC1"/>
</dbReference>
<accession>A0A2V3J302</accession>
<feature type="region of interest" description="Disordered" evidence="5">
    <location>
        <begin position="13"/>
        <end position="57"/>
    </location>
</feature>
<evidence type="ECO:0000313" key="6">
    <source>
        <dbReference type="EMBL" id="PXF47770.1"/>
    </source>
</evidence>
<evidence type="ECO:0000313" key="7">
    <source>
        <dbReference type="Proteomes" id="UP000247409"/>
    </source>
</evidence>
<organism evidence="6 7">
    <name type="scientific">Gracilariopsis chorda</name>
    <dbReference type="NCBI Taxonomy" id="448386"/>
    <lineage>
        <taxon>Eukaryota</taxon>
        <taxon>Rhodophyta</taxon>
        <taxon>Florideophyceae</taxon>
        <taxon>Rhodymeniophycidae</taxon>
        <taxon>Gracilariales</taxon>
        <taxon>Gracilariaceae</taxon>
        <taxon>Gracilariopsis</taxon>
    </lineage>
</organism>
<keyword evidence="2 4" id="KW-0853">WD repeat</keyword>
<feature type="repeat" description="WD" evidence="4">
    <location>
        <begin position="235"/>
        <end position="277"/>
    </location>
</feature>
<dbReference type="OrthoDB" id="270624at2759"/>
<dbReference type="PROSITE" id="PS50082">
    <property type="entry name" value="WD_REPEATS_2"/>
    <property type="match status" value="3"/>
</dbReference>
<dbReference type="SMART" id="SM00320">
    <property type="entry name" value="WD40"/>
    <property type="match status" value="4"/>
</dbReference>
<gene>
    <name evidence="6" type="ORF">BWQ96_02452</name>
</gene>
<feature type="compositionally biased region" description="Acidic residues" evidence="5">
    <location>
        <begin position="20"/>
        <end position="56"/>
    </location>
</feature>
<protein>
    <submittedName>
        <fullName evidence="6">Periodic tryptophan protein 1-like</fullName>
    </submittedName>
</protein>
<evidence type="ECO:0000256" key="3">
    <source>
        <dbReference type="ARBA" id="ARBA00022737"/>
    </source>
</evidence>
<dbReference type="InterPro" id="IPR044285">
    <property type="entry name" value="PWP1"/>
</dbReference>
<dbReference type="SUPFAM" id="SSF50978">
    <property type="entry name" value="WD40 repeat-like"/>
    <property type="match status" value="1"/>
</dbReference>
<dbReference type="PANTHER" id="PTHR14091:SF0">
    <property type="entry name" value="PERIODIC TRYPTOPHAN PROTEIN 1 HOMOLOG"/>
    <property type="match status" value="1"/>
</dbReference>
<dbReference type="Pfam" id="PF00400">
    <property type="entry name" value="WD40"/>
    <property type="match status" value="3"/>
</dbReference>
<comment type="caution">
    <text evidence="6">The sequence shown here is derived from an EMBL/GenBank/DDBJ whole genome shotgun (WGS) entry which is preliminary data.</text>
</comment>
<reference evidence="6 7" key="1">
    <citation type="journal article" date="2018" name="Mol. Biol. Evol.">
        <title>Analysis of the draft genome of the red seaweed Gracilariopsis chorda provides insights into genome size evolution in Rhodophyta.</title>
        <authorList>
            <person name="Lee J."/>
            <person name="Yang E.C."/>
            <person name="Graf L."/>
            <person name="Yang J.H."/>
            <person name="Qiu H."/>
            <person name="Zel Zion U."/>
            <person name="Chan C.X."/>
            <person name="Stephens T.G."/>
            <person name="Weber A.P.M."/>
            <person name="Boo G.H."/>
            <person name="Boo S.M."/>
            <person name="Kim K.M."/>
            <person name="Shin Y."/>
            <person name="Jung M."/>
            <person name="Lee S.J."/>
            <person name="Yim H.S."/>
            <person name="Lee J.H."/>
            <person name="Bhattacharya D."/>
            <person name="Yoon H.S."/>
        </authorList>
    </citation>
    <scope>NUCLEOTIDE SEQUENCE [LARGE SCALE GENOMIC DNA]</scope>
    <source>
        <strain evidence="6 7">SKKU-2015</strain>
        <tissue evidence="6">Whole body</tissue>
    </source>
</reference>
<dbReference type="PROSITE" id="PS00678">
    <property type="entry name" value="WD_REPEATS_1"/>
    <property type="match status" value="2"/>
</dbReference>
<name>A0A2V3J302_9FLOR</name>
<keyword evidence="7" id="KW-1185">Reference proteome</keyword>
<dbReference type="GO" id="GO:0006364">
    <property type="term" value="P:rRNA processing"/>
    <property type="evidence" value="ECO:0007669"/>
    <property type="project" value="InterPro"/>
</dbReference>
<keyword evidence="3" id="KW-0677">Repeat</keyword>
<dbReference type="Proteomes" id="UP000247409">
    <property type="component" value="Unassembled WGS sequence"/>
</dbReference>
<evidence type="ECO:0000256" key="4">
    <source>
        <dbReference type="PROSITE-ProRule" id="PRU00221"/>
    </source>
</evidence>
<dbReference type="Gene3D" id="2.130.10.10">
    <property type="entry name" value="YVTN repeat-like/Quinoprotein amine dehydrogenase"/>
    <property type="match status" value="1"/>
</dbReference>